<evidence type="ECO:0008006" key="4">
    <source>
        <dbReference type="Google" id="ProtNLM"/>
    </source>
</evidence>
<organism evidence="2 3">
    <name type="scientific">Ideonella azotifigens</name>
    <dbReference type="NCBI Taxonomy" id="513160"/>
    <lineage>
        <taxon>Bacteria</taxon>
        <taxon>Pseudomonadati</taxon>
        <taxon>Pseudomonadota</taxon>
        <taxon>Betaproteobacteria</taxon>
        <taxon>Burkholderiales</taxon>
        <taxon>Sphaerotilaceae</taxon>
        <taxon>Ideonella</taxon>
    </lineage>
</organism>
<dbReference type="Proteomes" id="UP001500279">
    <property type="component" value="Unassembled WGS sequence"/>
</dbReference>
<name>A0ABN1KFJ5_9BURK</name>
<protein>
    <recommendedName>
        <fullName evidence="4">DUF4148 domain-containing protein</fullName>
    </recommendedName>
</protein>
<proteinExistence type="predicted"/>
<accession>A0ABN1KFJ5</accession>
<evidence type="ECO:0000313" key="2">
    <source>
        <dbReference type="EMBL" id="GAA0764758.1"/>
    </source>
</evidence>
<dbReference type="NCBIfam" id="NF047450">
    <property type="entry name" value="post-PEP-CTERM_1"/>
    <property type="match status" value="1"/>
</dbReference>
<reference evidence="2 3" key="1">
    <citation type="journal article" date="2019" name="Int. J. Syst. Evol. Microbiol.">
        <title>The Global Catalogue of Microorganisms (GCM) 10K type strain sequencing project: providing services to taxonomists for standard genome sequencing and annotation.</title>
        <authorList>
            <consortium name="The Broad Institute Genomics Platform"/>
            <consortium name="The Broad Institute Genome Sequencing Center for Infectious Disease"/>
            <person name="Wu L."/>
            <person name="Ma J."/>
        </authorList>
    </citation>
    <scope>NUCLEOTIDE SEQUENCE [LARGE SCALE GENOMIC DNA]</scope>
    <source>
        <strain evidence="2 3">JCM 15503</strain>
    </source>
</reference>
<keyword evidence="3" id="KW-1185">Reference proteome</keyword>
<comment type="caution">
    <text evidence="2">The sequence shown here is derived from an EMBL/GenBank/DDBJ whole genome shotgun (WGS) entry which is preliminary data.</text>
</comment>
<evidence type="ECO:0000256" key="1">
    <source>
        <dbReference type="SAM" id="SignalP"/>
    </source>
</evidence>
<feature type="signal peptide" evidence="1">
    <location>
        <begin position="1"/>
        <end position="28"/>
    </location>
</feature>
<evidence type="ECO:0000313" key="3">
    <source>
        <dbReference type="Proteomes" id="UP001500279"/>
    </source>
</evidence>
<keyword evidence="1" id="KW-0732">Signal</keyword>
<gene>
    <name evidence="2" type="ORF">GCM10009107_51260</name>
</gene>
<dbReference type="EMBL" id="BAAAEW010000042">
    <property type="protein sequence ID" value="GAA0764758.1"/>
    <property type="molecule type" value="Genomic_DNA"/>
</dbReference>
<dbReference type="RefSeq" id="WP_141287677.1">
    <property type="nucleotide sequence ID" value="NZ_BAAAEW010000042.1"/>
</dbReference>
<feature type="chain" id="PRO_5046568966" description="DUF4148 domain-containing protein" evidence="1">
    <location>
        <begin position="29"/>
        <end position="142"/>
    </location>
</feature>
<sequence>MSSLFTMSIWTLISASVISVGLGTSAHADSDIPAAPASASSTDGLRVSIDPVTKRIRPLTPSEADALGAAAATAAKAPRAETVLQGIVSRTTGARGIVMGPEHMSYSRAAIGANGKLATDCVDGDDAADVHEHPVHTEGSLK</sequence>